<dbReference type="SUPFAM" id="SSF110296">
    <property type="entry name" value="Oligoxyloglucan reducing end-specific cellobiohydrolase"/>
    <property type="match status" value="1"/>
</dbReference>
<gene>
    <name evidence="1" type="ORF">PIGHUM_03097</name>
</gene>
<reference evidence="1 2" key="1">
    <citation type="submission" date="2018-10" db="EMBL/GenBank/DDBJ databases">
        <authorList>
            <person name="Criscuolo A."/>
        </authorList>
    </citation>
    <scope>NUCLEOTIDE SEQUENCE [LARGE SCALE GENOMIC DNA]</scope>
    <source>
        <strain evidence="1">DnA1</strain>
    </source>
</reference>
<dbReference type="EC" id="3.2.1.-" evidence="1"/>
<dbReference type="Proteomes" id="UP000277294">
    <property type="component" value="Unassembled WGS sequence"/>
</dbReference>
<dbReference type="Gene3D" id="2.130.10.10">
    <property type="entry name" value="YVTN repeat-like/Quinoprotein amine dehydrogenase"/>
    <property type="match status" value="3"/>
</dbReference>
<dbReference type="PANTHER" id="PTHR43739">
    <property type="entry name" value="XYLOGLUCANASE (EUROFUNG)"/>
    <property type="match status" value="1"/>
</dbReference>
<keyword evidence="1" id="KW-0378">Hydrolase</keyword>
<evidence type="ECO:0000313" key="2">
    <source>
        <dbReference type="Proteomes" id="UP000277294"/>
    </source>
</evidence>
<protein>
    <submittedName>
        <fullName evidence="1">Xyloglucanase</fullName>
        <ecNumber evidence="1">3.2.1.-</ecNumber>
    </submittedName>
</protein>
<dbReference type="RefSeq" id="WP_124080483.1">
    <property type="nucleotide sequence ID" value="NZ_UWPJ01000024.1"/>
</dbReference>
<dbReference type="CDD" id="cd15482">
    <property type="entry name" value="Sialidase_non-viral"/>
    <property type="match status" value="1"/>
</dbReference>
<dbReference type="InterPro" id="IPR015943">
    <property type="entry name" value="WD40/YVTN_repeat-like_dom_sf"/>
</dbReference>
<dbReference type="AlphaFoldDB" id="A0A3P4B3Y7"/>
<dbReference type="GO" id="GO:0010411">
    <property type="term" value="P:xyloglucan metabolic process"/>
    <property type="evidence" value="ECO:0007669"/>
    <property type="project" value="TreeGrafter"/>
</dbReference>
<evidence type="ECO:0000313" key="1">
    <source>
        <dbReference type="EMBL" id="VCU71017.1"/>
    </source>
</evidence>
<dbReference type="PANTHER" id="PTHR43739:SF5">
    <property type="entry name" value="EXO-ALPHA-SIALIDASE"/>
    <property type="match status" value="1"/>
</dbReference>
<dbReference type="InterPro" id="IPR052025">
    <property type="entry name" value="Xyloglucanase_GH74"/>
</dbReference>
<dbReference type="OrthoDB" id="9764804at2"/>
<sequence length="347" mass="37277">MEGTLLVGTAGQGILRSTDDGATWHRLGLKEAIEFDGTVRCLAVDPADPRRVFAGADCGICLSTDGGAHFARIASPADGMAVWAFAIDPLDPSVMYAGTGAPSRAAMFRSRDGGASWTRLPPDIPEFCRGVNRPRILAICVDPAVSGEVWFGVEEGGAWRSGDHGDTWIRVDREGEREGAIANPDIHGVTILPPAGGSPKTTMVLSVNTVYASTDDGRSWHGEPSRLRFDGMYYTRTAQPLADGSALLLAIGDGTPGTRSHIYRSTDRGASWRRALLHTAPNSTFWTFGTHAADPSFVLAGTKYGHLFRSMDGGRSWFKDWRDFSEITSVAWTPFVAPVTAHPQSIA</sequence>
<proteinExistence type="predicted"/>
<keyword evidence="1" id="KW-0326">Glycosidase</keyword>
<keyword evidence="2" id="KW-1185">Reference proteome</keyword>
<organism evidence="1 2">
    <name type="scientific">Pigmentiphaga humi</name>
    <dbReference type="NCBI Taxonomy" id="2478468"/>
    <lineage>
        <taxon>Bacteria</taxon>
        <taxon>Pseudomonadati</taxon>
        <taxon>Pseudomonadota</taxon>
        <taxon>Betaproteobacteria</taxon>
        <taxon>Burkholderiales</taxon>
        <taxon>Alcaligenaceae</taxon>
        <taxon>Pigmentiphaga</taxon>
    </lineage>
</organism>
<dbReference type="EMBL" id="UWPJ01000024">
    <property type="protein sequence ID" value="VCU71017.1"/>
    <property type="molecule type" value="Genomic_DNA"/>
</dbReference>
<dbReference type="GO" id="GO:0016798">
    <property type="term" value="F:hydrolase activity, acting on glycosyl bonds"/>
    <property type="evidence" value="ECO:0007669"/>
    <property type="project" value="UniProtKB-KW"/>
</dbReference>
<name>A0A3P4B3Y7_9BURK</name>
<accession>A0A3P4B3Y7</accession>